<dbReference type="PIRSF" id="PIRSF002869">
    <property type="entry name" value="MviN"/>
    <property type="match status" value="1"/>
</dbReference>
<keyword evidence="7 8" id="KW-0472">Membrane</keyword>
<dbReference type="PRINTS" id="PR01806">
    <property type="entry name" value="VIRFACTRMVIN"/>
</dbReference>
<feature type="transmembrane region" description="Helical" evidence="8">
    <location>
        <begin position="272"/>
        <end position="293"/>
    </location>
</feature>
<dbReference type="GO" id="GO:0005886">
    <property type="term" value="C:plasma membrane"/>
    <property type="evidence" value="ECO:0007669"/>
    <property type="project" value="UniProtKB-SubCell"/>
</dbReference>
<dbReference type="CDD" id="cd13123">
    <property type="entry name" value="MATE_MurJ_like"/>
    <property type="match status" value="1"/>
</dbReference>
<dbReference type="HAMAP" id="MF_02078">
    <property type="entry name" value="MurJ_MviN"/>
    <property type="match status" value="1"/>
</dbReference>
<feature type="transmembrane region" description="Helical" evidence="8">
    <location>
        <begin position="57"/>
        <end position="76"/>
    </location>
</feature>
<dbReference type="GO" id="GO:0034204">
    <property type="term" value="P:lipid translocation"/>
    <property type="evidence" value="ECO:0007669"/>
    <property type="project" value="TreeGrafter"/>
</dbReference>
<dbReference type="NCBIfam" id="TIGR01695">
    <property type="entry name" value="murJ_mviN"/>
    <property type="match status" value="1"/>
</dbReference>
<keyword evidence="5 8" id="KW-0573">Peptidoglycan synthesis</keyword>
<feature type="transmembrane region" description="Helical" evidence="8">
    <location>
        <begin position="189"/>
        <end position="210"/>
    </location>
</feature>
<dbReference type="Proteomes" id="UP000176893">
    <property type="component" value="Unassembled WGS sequence"/>
</dbReference>
<evidence type="ECO:0000256" key="3">
    <source>
        <dbReference type="ARBA" id="ARBA00022692"/>
    </source>
</evidence>
<comment type="similarity">
    <text evidence="8 9">Belongs to the MurJ/MviN family.</text>
</comment>
<dbReference type="PANTHER" id="PTHR47019">
    <property type="entry name" value="LIPID II FLIPPASE MURJ"/>
    <property type="match status" value="1"/>
</dbReference>
<evidence type="ECO:0000313" key="10">
    <source>
        <dbReference type="EMBL" id="OGM98485.1"/>
    </source>
</evidence>
<gene>
    <name evidence="8" type="primary">murJ</name>
    <name evidence="10" type="ORF">A2649_02830</name>
</gene>
<comment type="pathway">
    <text evidence="8">Cell wall biogenesis; peptidoglycan biosynthesis.</text>
</comment>
<dbReference type="InterPro" id="IPR004268">
    <property type="entry name" value="MurJ"/>
</dbReference>
<dbReference type="InterPro" id="IPR051050">
    <property type="entry name" value="Lipid_II_flippase_MurJ/MviN"/>
</dbReference>
<dbReference type="GO" id="GO:0008360">
    <property type="term" value="P:regulation of cell shape"/>
    <property type="evidence" value="ECO:0007669"/>
    <property type="project" value="UniProtKB-UniRule"/>
</dbReference>
<evidence type="ECO:0000256" key="1">
    <source>
        <dbReference type="ARBA" id="ARBA00004651"/>
    </source>
</evidence>
<evidence type="ECO:0000313" key="11">
    <source>
        <dbReference type="Proteomes" id="UP000176893"/>
    </source>
</evidence>
<evidence type="ECO:0000256" key="6">
    <source>
        <dbReference type="ARBA" id="ARBA00022989"/>
    </source>
</evidence>
<proteinExistence type="inferred from homology"/>
<feature type="transmembrane region" description="Helical" evidence="8">
    <location>
        <begin position="231"/>
        <end position="252"/>
    </location>
</feature>
<dbReference type="PANTHER" id="PTHR47019:SF1">
    <property type="entry name" value="LIPID II FLIPPASE MURJ"/>
    <property type="match status" value="1"/>
</dbReference>
<evidence type="ECO:0000256" key="8">
    <source>
        <dbReference type="HAMAP-Rule" id="MF_02078"/>
    </source>
</evidence>
<evidence type="ECO:0000256" key="2">
    <source>
        <dbReference type="ARBA" id="ARBA00022475"/>
    </source>
</evidence>
<feature type="transmembrane region" description="Helical" evidence="8">
    <location>
        <begin position="480"/>
        <end position="502"/>
    </location>
</feature>
<dbReference type="GO" id="GO:0071555">
    <property type="term" value="P:cell wall organization"/>
    <property type="evidence" value="ECO:0007669"/>
    <property type="project" value="UniProtKB-UniRule"/>
</dbReference>
<keyword evidence="8 9" id="KW-0961">Cell wall biogenesis/degradation</keyword>
<evidence type="ECO:0000256" key="4">
    <source>
        <dbReference type="ARBA" id="ARBA00022960"/>
    </source>
</evidence>
<dbReference type="STRING" id="1802661.A2649_02830"/>
<dbReference type="EMBL" id="MGJB01000015">
    <property type="protein sequence ID" value="OGM98485.1"/>
    <property type="molecule type" value="Genomic_DNA"/>
</dbReference>
<dbReference type="UniPathway" id="UPA00219"/>
<sequence>MILTRQSKTLLGASTMLAFLGLLSRVLGVLRDRILASRFGASDLLDVYYVSFNIPDLIFNLLIIGAVTSAFIPVFIEYQSKKDGEEWDLANNFLNILVAIMAMTAGVMFMFAPWLIRLIAPGFSPEKRELTILFTRVMLFSPMILSVSVVIGSILQVFHRFLAYALAPIMYNLGIIFGAIFLVPKFGPLGLAEGVVFGVLLHLLVQLPALRGLGFKWKKVWGFSDAGMRKILKLMIPRTIGLAAVQINWMILNALATTISAGSVAVLNFANNFQYLPISLVGISTAVASFPTLSRQALEEDRTLFVERINKTLRKILFIILPISFLMVYLRTDLIQIVLGSGLFGPRDMQLTGNVLGFFMLGVVAQSIIPFLARSLYAMQKTLTPVIASIAGVAANIFFARYLFPSLSIFALPLAFSLAGILNALILLAFLKYDLRALPLKEIGIYLLKLLYICVIMILIMTLADIFINFDLNFLGSLYQIITLSFIGILTFAVFSSILKIGEREFLIRKIKNAFEH</sequence>
<feature type="transmembrane region" description="Helical" evidence="8">
    <location>
        <begin position="351"/>
        <end position="373"/>
    </location>
</feature>
<protein>
    <recommendedName>
        <fullName evidence="8">Probable lipid II flippase MurJ</fullName>
    </recommendedName>
</protein>
<feature type="transmembrane region" description="Helical" evidence="8">
    <location>
        <begin position="313"/>
        <end position="331"/>
    </location>
</feature>
<keyword evidence="3 8" id="KW-0812">Transmembrane</keyword>
<organism evidence="10 11">
    <name type="scientific">Candidatus Yanofskybacteria bacterium RIFCSPHIGHO2_01_FULL_41_26</name>
    <dbReference type="NCBI Taxonomy" id="1802661"/>
    <lineage>
        <taxon>Bacteria</taxon>
        <taxon>Candidatus Yanofskyibacteriota</taxon>
    </lineage>
</organism>
<feature type="transmembrane region" description="Helical" evidence="8">
    <location>
        <begin position="410"/>
        <end position="431"/>
    </location>
</feature>
<feature type="transmembrane region" description="Helical" evidence="8">
    <location>
        <begin position="132"/>
        <end position="155"/>
    </location>
</feature>
<feature type="transmembrane region" description="Helical" evidence="8">
    <location>
        <begin position="162"/>
        <end position="183"/>
    </location>
</feature>
<dbReference type="Pfam" id="PF03023">
    <property type="entry name" value="MurJ"/>
    <property type="match status" value="1"/>
</dbReference>
<dbReference type="GO" id="GO:0009252">
    <property type="term" value="P:peptidoglycan biosynthetic process"/>
    <property type="evidence" value="ECO:0007669"/>
    <property type="project" value="UniProtKB-UniRule"/>
</dbReference>
<keyword evidence="2 8" id="KW-1003">Cell membrane</keyword>
<comment type="subcellular location">
    <subcellularLocation>
        <location evidence="1 8">Cell membrane</location>
        <topology evidence="1 8">Multi-pass membrane protein</topology>
    </subcellularLocation>
</comment>
<dbReference type="GO" id="GO:0015648">
    <property type="term" value="F:lipid-linked peptidoglycan transporter activity"/>
    <property type="evidence" value="ECO:0007669"/>
    <property type="project" value="UniProtKB-UniRule"/>
</dbReference>
<keyword evidence="4 8" id="KW-0133">Cell shape</keyword>
<feature type="transmembrane region" description="Helical" evidence="8">
    <location>
        <begin position="443"/>
        <end position="468"/>
    </location>
</feature>
<name>A0A1F8EET0_9BACT</name>
<feature type="transmembrane region" description="Helical" evidence="8">
    <location>
        <begin position="385"/>
        <end position="404"/>
    </location>
</feature>
<feature type="transmembrane region" description="Helical" evidence="8">
    <location>
        <begin position="96"/>
        <end position="120"/>
    </location>
</feature>
<accession>A0A1F8EET0</accession>
<comment type="caution">
    <text evidence="10">The sequence shown here is derived from an EMBL/GenBank/DDBJ whole genome shotgun (WGS) entry which is preliminary data.</text>
</comment>
<evidence type="ECO:0000256" key="5">
    <source>
        <dbReference type="ARBA" id="ARBA00022984"/>
    </source>
</evidence>
<reference evidence="10 11" key="1">
    <citation type="journal article" date="2016" name="Nat. Commun.">
        <title>Thousands of microbial genomes shed light on interconnected biogeochemical processes in an aquifer system.</title>
        <authorList>
            <person name="Anantharaman K."/>
            <person name="Brown C.T."/>
            <person name="Hug L.A."/>
            <person name="Sharon I."/>
            <person name="Castelle C.J."/>
            <person name="Probst A.J."/>
            <person name="Thomas B.C."/>
            <person name="Singh A."/>
            <person name="Wilkins M.J."/>
            <person name="Karaoz U."/>
            <person name="Brodie E.L."/>
            <person name="Williams K.H."/>
            <person name="Hubbard S.S."/>
            <person name="Banfield J.F."/>
        </authorList>
    </citation>
    <scope>NUCLEOTIDE SEQUENCE [LARGE SCALE GENOMIC DNA]</scope>
</reference>
<comment type="function">
    <text evidence="8 9">Involved in peptidoglycan biosynthesis. Transports lipid-linked peptidoglycan precursors from the inner to the outer leaflet of the cytoplasmic membrane.</text>
</comment>
<evidence type="ECO:0000256" key="9">
    <source>
        <dbReference type="PIRNR" id="PIRNR002869"/>
    </source>
</evidence>
<evidence type="ECO:0000256" key="7">
    <source>
        <dbReference type="ARBA" id="ARBA00023136"/>
    </source>
</evidence>
<keyword evidence="8 9" id="KW-0813">Transport</keyword>
<keyword evidence="6 8" id="KW-1133">Transmembrane helix</keyword>
<dbReference type="AlphaFoldDB" id="A0A1F8EET0"/>